<dbReference type="SMART" id="SM00267">
    <property type="entry name" value="GGDEF"/>
    <property type="match status" value="1"/>
</dbReference>
<dbReference type="Proteomes" id="UP000289758">
    <property type="component" value="Unassembled WGS sequence"/>
</dbReference>
<dbReference type="AlphaFoldDB" id="A0A4Q1AUN8"/>
<gene>
    <name evidence="5" type="ORF">CRV07_08250</name>
</gene>
<keyword evidence="3" id="KW-0812">Transmembrane</keyword>
<feature type="transmembrane region" description="Helical" evidence="3">
    <location>
        <begin position="332"/>
        <end position="348"/>
    </location>
</feature>
<dbReference type="FunFam" id="3.30.70.270:FF:000001">
    <property type="entry name" value="Diguanylate cyclase domain protein"/>
    <property type="match status" value="1"/>
</dbReference>
<feature type="transmembrane region" description="Helical" evidence="3">
    <location>
        <begin position="387"/>
        <end position="407"/>
    </location>
</feature>
<dbReference type="CDD" id="cd01949">
    <property type="entry name" value="GGDEF"/>
    <property type="match status" value="1"/>
</dbReference>
<feature type="domain" description="GGDEF" evidence="4">
    <location>
        <begin position="459"/>
        <end position="590"/>
    </location>
</feature>
<dbReference type="Pfam" id="PF05226">
    <property type="entry name" value="CHASE2"/>
    <property type="match status" value="1"/>
</dbReference>
<dbReference type="GO" id="GO:0052621">
    <property type="term" value="F:diguanylate cyclase activity"/>
    <property type="evidence" value="ECO:0007669"/>
    <property type="project" value="UniProtKB-EC"/>
</dbReference>
<dbReference type="InterPro" id="IPR000160">
    <property type="entry name" value="GGDEF_dom"/>
</dbReference>
<keyword evidence="3" id="KW-0472">Membrane</keyword>
<evidence type="ECO:0000256" key="2">
    <source>
        <dbReference type="ARBA" id="ARBA00034247"/>
    </source>
</evidence>
<evidence type="ECO:0000313" key="6">
    <source>
        <dbReference type="Proteomes" id="UP000289758"/>
    </source>
</evidence>
<dbReference type="PANTHER" id="PTHR45138:SF9">
    <property type="entry name" value="DIGUANYLATE CYCLASE DGCM-RELATED"/>
    <property type="match status" value="1"/>
</dbReference>
<dbReference type="EC" id="2.7.7.65" evidence="1"/>
<dbReference type="SMART" id="SM01080">
    <property type="entry name" value="CHASE2"/>
    <property type="match status" value="1"/>
</dbReference>
<feature type="transmembrane region" description="Helical" evidence="3">
    <location>
        <begin position="360"/>
        <end position="381"/>
    </location>
</feature>
<keyword evidence="3" id="KW-1133">Transmembrane helix</keyword>
<dbReference type="InterPro" id="IPR043128">
    <property type="entry name" value="Rev_trsase/Diguanyl_cyclase"/>
</dbReference>
<evidence type="ECO:0000256" key="3">
    <source>
        <dbReference type="SAM" id="Phobius"/>
    </source>
</evidence>
<dbReference type="RefSeq" id="WP_129087247.1">
    <property type="nucleotide sequence ID" value="NZ_CP053836.1"/>
</dbReference>
<keyword evidence="6" id="KW-1185">Reference proteome</keyword>
<dbReference type="InterPro" id="IPR050469">
    <property type="entry name" value="Diguanylate_Cyclase"/>
</dbReference>
<dbReference type="PROSITE" id="PS50887">
    <property type="entry name" value="GGDEF"/>
    <property type="match status" value="1"/>
</dbReference>
<evidence type="ECO:0000259" key="4">
    <source>
        <dbReference type="PROSITE" id="PS50887"/>
    </source>
</evidence>
<comment type="caution">
    <text evidence="5">The sequence shown here is derived from an EMBL/GenBank/DDBJ whole genome shotgun (WGS) entry which is preliminary data.</text>
</comment>
<dbReference type="Gene3D" id="3.30.70.270">
    <property type="match status" value="1"/>
</dbReference>
<evidence type="ECO:0000313" key="5">
    <source>
        <dbReference type="EMBL" id="RXK05493.1"/>
    </source>
</evidence>
<dbReference type="SUPFAM" id="SSF55073">
    <property type="entry name" value="Nucleotide cyclase"/>
    <property type="match status" value="1"/>
</dbReference>
<evidence type="ECO:0000256" key="1">
    <source>
        <dbReference type="ARBA" id="ARBA00012528"/>
    </source>
</evidence>
<accession>A0A4Q1AUN8</accession>
<name>A0A4Q1AUN8_9BACT</name>
<dbReference type="NCBIfam" id="TIGR00254">
    <property type="entry name" value="GGDEF"/>
    <property type="match status" value="1"/>
</dbReference>
<organism evidence="5 6">
    <name type="scientific">Halarcobacter ebronensis</name>
    <dbReference type="NCBI Taxonomy" id="1462615"/>
    <lineage>
        <taxon>Bacteria</taxon>
        <taxon>Pseudomonadati</taxon>
        <taxon>Campylobacterota</taxon>
        <taxon>Epsilonproteobacteria</taxon>
        <taxon>Campylobacterales</taxon>
        <taxon>Arcobacteraceae</taxon>
        <taxon>Halarcobacter</taxon>
    </lineage>
</organism>
<dbReference type="EMBL" id="PDKK01000006">
    <property type="protein sequence ID" value="RXK05493.1"/>
    <property type="molecule type" value="Genomic_DNA"/>
</dbReference>
<comment type="catalytic activity">
    <reaction evidence="2">
        <text>2 GTP = 3',3'-c-di-GMP + 2 diphosphate</text>
        <dbReference type="Rhea" id="RHEA:24898"/>
        <dbReference type="ChEBI" id="CHEBI:33019"/>
        <dbReference type="ChEBI" id="CHEBI:37565"/>
        <dbReference type="ChEBI" id="CHEBI:58805"/>
        <dbReference type="EC" id="2.7.7.65"/>
    </reaction>
</comment>
<dbReference type="OrthoDB" id="9759607at2"/>
<reference evidence="5 6" key="1">
    <citation type="submission" date="2017-10" db="EMBL/GenBank/DDBJ databases">
        <title>Genomics of the genus Arcobacter.</title>
        <authorList>
            <person name="Perez-Cataluna A."/>
            <person name="Figueras M.J."/>
        </authorList>
    </citation>
    <scope>NUCLEOTIDE SEQUENCE [LARGE SCALE GENOMIC DNA]</scope>
    <source>
        <strain evidence="5 6">CECT 8441</strain>
    </source>
</reference>
<proteinExistence type="predicted"/>
<protein>
    <recommendedName>
        <fullName evidence="1">diguanylate cyclase</fullName>
        <ecNumber evidence="1">2.7.7.65</ecNumber>
    </recommendedName>
</protein>
<sequence length="590" mass="67856">MRKSDTIYWSSNFWIVILSLGLAYVFSFSSAYDNLKNYFNDTLQYLASDEKYFSDSVVVDINNSSLKMLEKDFGHWPYTRDKYVLIIEFLQSMNVEKIVFDINFADPRVGDDIFKKTIAKYNNVFFVTSALKETIPMNTEDKKKLKEISWGLDSDMPALKYKSLLLPHENLLNKDTIYKLGITSVLEDSDGLIRSIPMLYNVDSYLFPSLLLRIQFPHINIPNIKYNTKTNELITDKRVFYTDKQNRIKLFYPKNANSIISIPFYKISEVALNKKTISNNNFFRGKTVFIGSSAFLSDRINTPKGAMSGSYLLAIAYESIKNNLLLKDNNKIVNGIFLLISVLFSLYLSTRKELYKKSVFITTALAIISSFVLGILFLRFFHLETNLFFAILVIVFTIVSTVITFQISLSKYNKKLIDETKKLYNEANCDTLTGLLNRRGFDEQYNKYKEIIAKAKSSQSACFAVCDLDHFKRVNDTYGHDIGDVVLEKFANLLKKHLRDNDIPVRWGGEEFIILLRDTNIDESIIVLNRVREICEKMEINTPQGILKVSVSIGVTLIDDFSNPIDLYMKKADLGLYQAKRIGRNKVCIG</sequence>
<dbReference type="PANTHER" id="PTHR45138">
    <property type="entry name" value="REGULATORY COMPONENTS OF SENSORY TRANSDUCTION SYSTEM"/>
    <property type="match status" value="1"/>
</dbReference>
<feature type="transmembrane region" description="Helical" evidence="3">
    <location>
        <begin position="12"/>
        <end position="32"/>
    </location>
</feature>
<dbReference type="InterPro" id="IPR029787">
    <property type="entry name" value="Nucleotide_cyclase"/>
</dbReference>
<dbReference type="Pfam" id="PF00990">
    <property type="entry name" value="GGDEF"/>
    <property type="match status" value="1"/>
</dbReference>
<dbReference type="InterPro" id="IPR007890">
    <property type="entry name" value="CHASE2"/>
</dbReference>